<reference evidence="3 4" key="2">
    <citation type="journal article" date="2008" name="Bioinformatics">
        <title>Assembly reconciliation.</title>
        <authorList>
            <person name="Zimin A.V."/>
            <person name="Smith D.R."/>
            <person name="Sutton G."/>
            <person name="Yorke J.A."/>
        </authorList>
    </citation>
    <scope>NUCLEOTIDE SEQUENCE [LARGE SCALE GENOMIC DNA]</scope>
    <source>
        <strain evidence="3 4">TSC#14021-0224.01</strain>
    </source>
</reference>
<dbReference type="EMBL" id="CH954177">
    <property type="protein sequence ID" value="EDV57701.2"/>
    <property type="molecule type" value="Genomic_DNA"/>
</dbReference>
<evidence type="ECO:0000256" key="1">
    <source>
        <dbReference type="SAM" id="MobiDB-lite"/>
    </source>
</evidence>
<dbReference type="GO" id="GO:0008017">
    <property type="term" value="F:microtubule binding"/>
    <property type="evidence" value="ECO:0007669"/>
    <property type="project" value="InterPro"/>
</dbReference>
<dbReference type="Pfam" id="PF00307">
    <property type="entry name" value="CH"/>
    <property type="match status" value="1"/>
</dbReference>
<accession>B3N3P2</accession>
<name>B3N3P2_DROER</name>
<feature type="domain" description="Calponin-homology (CH)" evidence="2">
    <location>
        <begin position="12"/>
        <end position="114"/>
    </location>
</feature>
<feature type="region of interest" description="Disordered" evidence="1">
    <location>
        <begin position="150"/>
        <end position="169"/>
    </location>
</feature>
<dbReference type="eggNOG" id="KOG3000">
    <property type="taxonomic scope" value="Eukaryota"/>
</dbReference>
<protein>
    <recommendedName>
        <fullName evidence="2">Calponin-homology (CH) domain-containing protein</fullName>
    </recommendedName>
</protein>
<evidence type="ECO:0000313" key="3">
    <source>
        <dbReference type="EMBL" id="EDV57701.2"/>
    </source>
</evidence>
<dbReference type="Proteomes" id="UP000008711">
    <property type="component" value="Unassembled WGS sequence"/>
</dbReference>
<dbReference type="PANTHER" id="PTHR10623">
    <property type="entry name" value="MICROTUBULE-ASSOCIATED PROTEIN RP/EB FAMILY MEMBER"/>
    <property type="match status" value="1"/>
</dbReference>
<proteinExistence type="predicted"/>
<sequence length="555" mass="63458">MQNVYQTKYGKAASRRRILNWINNNLRTSFMRIEDLRSGVEYCLMLHKLKPSAIKLKQVFMNPRTHYEYVHNMRLLQKSLFKQGVEKQIPIQRLVSRGNLENLEFAQWFKAFYDLNYKLLRDEKLLRDDQYSVIDVMKTGVKPQAKFDEMPESFVDTEQSRNESRYEPGIFLDVEDPSISRTHKIDVTDEEPGNEPDLFRSPQSISTQILDDLSSSFDNLSDKEQDSLGPELHYSSSADEWSLNSDEGCTTDRNPKSISTQIVKDSDDVPLSHNLETFSANAEDQSIHKAEMGKQAIMADDLGSDFDRASDKEQFSLGPELYYSSADEELSLRSLEECTTDRCFSYNNLNSLFRNPESISTQIVEDFGAGLTTKSVPLDDDAPVFFNLETISANEKELGEQFTLRHDILKAETDKQTKPADDLSSSFDNLSDQEQFSLGPELHYSSSADEWSLKSDEGYSSTLFQNELETDMPIPFAIVRSKSQSSHENISENTIPINVIDFQKYRNPSNICNSANSSTTDELSQKKMDPKRCGHQDNVALYLWLICVPFKDGRK</sequence>
<dbReference type="InterPro" id="IPR001715">
    <property type="entry name" value="CH_dom"/>
</dbReference>
<dbReference type="SUPFAM" id="SSF47576">
    <property type="entry name" value="Calponin-homology domain, CH-domain"/>
    <property type="match status" value="1"/>
</dbReference>
<dbReference type="InterPro" id="IPR027328">
    <property type="entry name" value="MAPRE"/>
</dbReference>
<reference evidence="3 4" key="1">
    <citation type="journal article" date="2007" name="Nature">
        <title>Evolution of genes and genomes on the Drosophila phylogeny.</title>
        <authorList>
            <consortium name="Drosophila 12 Genomes Consortium"/>
            <person name="Clark A.G."/>
            <person name="Eisen M.B."/>
            <person name="Smith D.R."/>
            <person name="Bergman C.M."/>
            <person name="Oliver B."/>
            <person name="Markow T.A."/>
            <person name="Kaufman T.C."/>
            <person name="Kellis M."/>
            <person name="Gelbart W."/>
            <person name="Iyer V.N."/>
            <person name="Pollard D.A."/>
            <person name="Sackton T.B."/>
            <person name="Larracuente A.M."/>
            <person name="Singh N.D."/>
            <person name="Abad J.P."/>
            <person name="Abt D.N."/>
            <person name="Adryan B."/>
            <person name="Aguade M."/>
            <person name="Akashi H."/>
            <person name="Anderson W.W."/>
            <person name="Aquadro C.F."/>
            <person name="Ardell D.H."/>
            <person name="Arguello R."/>
            <person name="Artieri C.G."/>
            <person name="Barbash D.A."/>
            <person name="Barker D."/>
            <person name="Barsanti P."/>
            <person name="Batterham P."/>
            <person name="Batzoglou S."/>
            <person name="Begun D."/>
            <person name="Bhutkar A."/>
            <person name="Blanco E."/>
            <person name="Bosak S.A."/>
            <person name="Bradley R.K."/>
            <person name="Brand A.D."/>
            <person name="Brent M.R."/>
            <person name="Brooks A.N."/>
            <person name="Brown R.H."/>
            <person name="Butlin R.K."/>
            <person name="Caggese C."/>
            <person name="Calvi B.R."/>
            <person name="Bernardo de Carvalho A."/>
            <person name="Caspi A."/>
            <person name="Castrezana S."/>
            <person name="Celniker S.E."/>
            <person name="Chang J.L."/>
            <person name="Chapple C."/>
            <person name="Chatterji S."/>
            <person name="Chinwalla A."/>
            <person name="Civetta A."/>
            <person name="Clifton S.W."/>
            <person name="Comeron J.M."/>
            <person name="Costello J.C."/>
            <person name="Coyne J.A."/>
            <person name="Daub J."/>
            <person name="David R.G."/>
            <person name="Delcher A.L."/>
            <person name="Delehaunty K."/>
            <person name="Do C.B."/>
            <person name="Ebling H."/>
            <person name="Edwards K."/>
            <person name="Eickbush T."/>
            <person name="Evans J.D."/>
            <person name="Filipski A."/>
            <person name="Findeiss S."/>
            <person name="Freyhult E."/>
            <person name="Fulton L."/>
            <person name="Fulton R."/>
            <person name="Garcia A.C."/>
            <person name="Gardiner A."/>
            <person name="Garfield D.A."/>
            <person name="Garvin B.E."/>
            <person name="Gibson G."/>
            <person name="Gilbert D."/>
            <person name="Gnerre S."/>
            <person name="Godfrey J."/>
            <person name="Good R."/>
            <person name="Gotea V."/>
            <person name="Gravely B."/>
            <person name="Greenberg A.J."/>
            <person name="Griffiths-Jones S."/>
            <person name="Gross S."/>
            <person name="Guigo R."/>
            <person name="Gustafson E.A."/>
            <person name="Haerty W."/>
            <person name="Hahn M.W."/>
            <person name="Halligan D.L."/>
            <person name="Halpern A.L."/>
            <person name="Halter G.M."/>
            <person name="Han M.V."/>
            <person name="Heger A."/>
            <person name="Hillier L."/>
            <person name="Hinrichs A.S."/>
            <person name="Holmes I."/>
            <person name="Hoskins R.A."/>
            <person name="Hubisz M.J."/>
            <person name="Hultmark D."/>
            <person name="Huntley M.A."/>
            <person name="Jaffe D.B."/>
            <person name="Jagadeeshan S."/>
            <person name="Jeck W.R."/>
            <person name="Johnson J."/>
            <person name="Jones C.D."/>
            <person name="Jordan W.C."/>
            <person name="Karpen G.H."/>
            <person name="Kataoka E."/>
            <person name="Keightley P.D."/>
            <person name="Kheradpour P."/>
            <person name="Kirkness E.F."/>
            <person name="Koerich L.B."/>
            <person name="Kristiansen K."/>
            <person name="Kudrna D."/>
            <person name="Kulathinal R.J."/>
            <person name="Kumar S."/>
            <person name="Kwok R."/>
            <person name="Lander E."/>
            <person name="Langley C.H."/>
            <person name="Lapoint R."/>
            <person name="Lazzaro B.P."/>
            <person name="Lee S.J."/>
            <person name="Levesque L."/>
            <person name="Li R."/>
            <person name="Lin C.F."/>
            <person name="Lin M.F."/>
            <person name="Lindblad-Toh K."/>
            <person name="Llopart A."/>
            <person name="Long M."/>
            <person name="Low L."/>
            <person name="Lozovsky E."/>
            <person name="Lu J."/>
            <person name="Luo M."/>
            <person name="Machado C.A."/>
            <person name="Makalowski W."/>
            <person name="Marzo M."/>
            <person name="Matsuda M."/>
            <person name="Matzkin L."/>
            <person name="McAllister B."/>
            <person name="McBride C.S."/>
            <person name="McKernan B."/>
            <person name="McKernan K."/>
            <person name="Mendez-Lago M."/>
            <person name="Minx P."/>
            <person name="Mollenhauer M.U."/>
            <person name="Montooth K."/>
            <person name="Mount S.M."/>
            <person name="Mu X."/>
            <person name="Myers E."/>
            <person name="Negre B."/>
            <person name="Newfeld S."/>
            <person name="Nielsen R."/>
            <person name="Noor M.A."/>
            <person name="O'Grady P."/>
            <person name="Pachter L."/>
            <person name="Papaceit M."/>
            <person name="Parisi M.J."/>
            <person name="Parisi M."/>
            <person name="Parts L."/>
            <person name="Pedersen J.S."/>
            <person name="Pesole G."/>
            <person name="Phillippy A.M."/>
            <person name="Ponting C.P."/>
            <person name="Pop M."/>
            <person name="Porcelli D."/>
            <person name="Powell J.R."/>
            <person name="Prohaska S."/>
            <person name="Pruitt K."/>
            <person name="Puig M."/>
            <person name="Quesneville H."/>
            <person name="Ram K.R."/>
            <person name="Rand D."/>
            <person name="Rasmussen M.D."/>
            <person name="Reed L.K."/>
            <person name="Reenan R."/>
            <person name="Reily A."/>
            <person name="Remington K.A."/>
            <person name="Rieger T.T."/>
            <person name="Ritchie M.G."/>
            <person name="Robin C."/>
            <person name="Rogers Y.H."/>
            <person name="Rohde C."/>
            <person name="Rozas J."/>
            <person name="Rubenfield M.J."/>
            <person name="Ruiz A."/>
            <person name="Russo S."/>
            <person name="Salzberg S.L."/>
            <person name="Sanchez-Gracia A."/>
            <person name="Saranga D.J."/>
            <person name="Sato H."/>
            <person name="Schaeffer S.W."/>
            <person name="Schatz M.C."/>
            <person name="Schlenke T."/>
            <person name="Schwartz R."/>
            <person name="Segarra C."/>
            <person name="Singh R.S."/>
            <person name="Sirot L."/>
            <person name="Sirota M."/>
            <person name="Sisneros N.B."/>
            <person name="Smith C.D."/>
            <person name="Smith T.F."/>
            <person name="Spieth J."/>
            <person name="Stage D.E."/>
            <person name="Stark A."/>
            <person name="Stephan W."/>
            <person name="Strausberg R.L."/>
            <person name="Strempel S."/>
            <person name="Sturgill D."/>
            <person name="Sutton G."/>
            <person name="Sutton G.G."/>
            <person name="Tao W."/>
            <person name="Teichmann S."/>
            <person name="Tobari Y.N."/>
            <person name="Tomimura Y."/>
            <person name="Tsolas J.M."/>
            <person name="Valente V.L."/>
            <person name="Venter E."/>
            <person name="Venter J.C."/>
            <person name="Vicario S."/>
            <person name="Vieira F.G."/>
            <person name="Vilella A.J."/>
            <person name="Villasante A."/>
            <person name="Walenz B."/>
            <person name="Wang J."/>
            <person name="Wasserman M."/>
            <person name="Watts T."/>
            <person name="Wilson D."/>
            <person name="Wilson R.K."/>
            <person name="Wing R.A."/>
            <person name="Wolfner M.F."/>
            <person name="Wong A."/>
            <person name="Wong G.K."/>
            <person name="Wu C.I."/>
            <person name="Wu G."/>
            <person name="Yamamoto D."/>
            <person name="Yang H.P."/>
            <person name="Yang S.P."/>
            <person name="Yorke J.A."/>
            <person name="Yoshida K."/>
            <person name="Zdobnov E."/>
            <person name="Zhang P."/>
            <person name="Zhang Y."/>
            <person name="Zimin A.V."/>
            <person name="Baldwin J."/>
            <person name="Abdouelleil A."/>
            <person name="Abdulkadir J."/>
            <person name="Abebe A."/>
            <person name="Abera B."/>
            <person name="Abreu J."/>
            <person name="Acer S.C."/>
            <person name="Aftuck L."/>
            <person name="Alexander A."/>
            <person name="An P."/>
            <person name="Anderson E."/>
            <person name="Anderson S."/>
            <person name="Arachi H."/>
            <person name="Azer M."/>
            <person name="Bachantsang P."/>
            <person name="Barry A."/>
            <person name="Bayul T."/>
            <person name="Berlin A."/>
            <person name="Bessette D."/>
            <person name="Bloom T."/>
            <person name="Blye J."/>
            <person name="Boguslavskiy L."/>
            <person name="Bonnet C."/>
            <person name="Boukhgalter B."/>
            <person name="Bourzgui I."/>
            <person name="Brown A."/>
            <person name="Cahill P."/>
            <person name="Channer S."/>
            <person name="Cheshatsang Y."/>
            <person name="Chuda L."/>
            <person name="Citroen M."/>
            <person name="Collymore A."/>
            <person name="Cooke P."/>
            <person name="Costello M."/>
            <person name="D'Aco K."/>
            <person name="Daza R."/>
            <person name="De Haan G."/>
            <person name="DeGray S."/>
            <person name="DeMaso C."/>
            <person name="Dhargay N."/>
            <person name="Dooley K."/>
            <person name="Dooley E."/>
            <person name="Doricent M."/>
            <person name="Dorje P."/>
            <person name="Dorjee K."/>
            <person name="Dupes A."/>
            <person name="Elong R."/>
            <person name="Falk J."/>
            <person name="Farina A."/>
            <person name="Faro S."/>
            <person name="Ferguson D."/>
            <person name="Fisher S."/>
            <person name="Foley C.D."/>
            <person name="Franke A."/>
            <person name="Friedrich D."/>
            <person name="Gadbois L."/>
            <person name="Gearin G."/>
            <person name="Gearin C.R."/>
            <person name="Giannoukos G."/>
            <person name="Goode T."/>
            <person name="Graham J."/>
            <person name="Grandbois E."/>
            <person name="Grewal S."/>
            <person name="Gyaltsen K."/>
            <person name="Hafez N."/>
            <person name="Hagos B."/>
            <person name="Hall J."/>
            <person name="Henson C."/>
            <person name="Hollinger A."/>
            <person name="Honan T."/>
            <person name="Huard M.D."/>
            <person name="Hughes L."/>
            <person name="Hurhula B."/>
            <person name="Husby M.E."/>
            <person name="Kamat A."/>
            <person name="Kanga B."/>
            <person name="Kashin S."/>
            <person name="Khazanovich D."/>
            <person name="Kisner P."/>
            <person name="Lance K."/>
            <person name="Lara M."/>
            <person name="Lee W."/>
            <person name="Lennon N."/>
            <person name="Letendre F."/>
            <person name="LeVine R."/>
            <person name="Lipovsky A."/>
            <person name="Liu X."/>
            <person name="Liu J."/>
            <person name="Liu S."/>
            <person name="Lokyitsang T."/>
            <person name="Lokyitsang Y."/>
            <person name="Lubonja R."/>
            <person name="Lui A."/>
            <person name="MacDonald P."/>
            <person name="Magnisalis V."/>
            <person name="Maru K."/>
            <person name="Matthews C."/>
            <person name="McCusker W."/>
            <person name="McDonough S."/>
            <person name="Mehta T."/>
            <person name="Meldrim J."/>
            <person name="Meneus L."/>
            <person name="Mihai O."/>
            <person name="Mihalev A."/>
            <person name="Mihova T."/>
            <person name="Mittelman R."/>
            <person name="Mlenga V."/>
            <person name="Montmayeur A."/>
            <person name="Mulrain L."/>
            <person name="Navidi A."/>
            <person name="Naylor J."/>
            <person name="Negash T."/>
            <person name="Nguyen T."/>
            <person name="Nguyen N."/>
            <person name="Nicol R."/>
            <person name="Norbu C."/>
            <person name="Norbu N."/>
            <person name="Novod N."/>
            <person name="O'Neill B."/>
            <person name="Osman S."/>
            <person name="Markiewicz E."/>
            <person name="Oyono O.L."/>
            <person name="Patti C."/>
            <person name="Phunkhang P."/>
            <person name="Pierre F."/>
            <person name="Priest M."/>
            <person name="Raghuraman S."/>
            <person name="Rege F."/>
            <person name="Reyes R."/>
            <person name="Rise C."/>
            <person name="Rogov P."/>
            <person name="Ross K."/>
            <person name="Ryan E."/>
            <person name="Settipalli S."/>
            <person name="Shea T."/>
            <person name="Sherpa N."/>
            <person name="Shi L."/>
            <person name="Shih D."/>
            <person name="Sparrow T."/>
            <person name="Spaulding J."/>
            <person name="Stalker J."/>
            <person name="Stange-Thomann N."/>
            <person name="Stavropoulos S."/>
            <person name="Stone C."/>
            <person name="Strader C."/>
            <person name="Tesfaye S."/>
            <person name="Thomson T."/>
            <person name="Thoulutsang Y."/>
            <person name="Thoulutsang D."/>
            <person name="Topham K."/>
            <person name="Topping I."/>
            <person name="Tsamla T."/>
            <person name="Vassiliev H."/>
            <person name="Vo A."/>
            <person name="Wangchuk T."/>
            <person name="Wangdi T."/>
            <person name="Weiand M."/>
            <person name="Wilkinson J."/>
            <person name="Wilson A."/>
            <person name="Yadav S."/>
            <person name="Young G."/>
            <person name="Yu Q."/>
            <person name="Zembek L."/>
            <person name="Zhong D."/>
            <person name="Zimmer A."/>
            <person name="Zwirko Z."/>
            <person name="Jaffe D.B."/>
            <person name="Alvarez P."/>
            <person name="Brockman W."/>
            <person name="Butler J."/>
            <person name="Chin C."/>
            <person name="Gnerre S."/>
            <person name="Grabherr M."/>
            <person name="Kleber M."/>
            <person name="Mauceli E."/>
            <person name="MacCallum I."/>
        </authorList>
    </citation>
    <scope>NUCLEOTIDE SEQUENCE [LARGE SCALE GENOMIC DNA]</scope>
    <source>
        <strain evidence="3 4">TSC#14021-0224.01</strain>
    </source>
</reference>
<evidence type="ECO:0000313" key="4">
    <source>
        <dbReference type="Proteomes" id="UP000008711"/>
    </source>
</evidence>
<feature type="compositionally biased region" description="Polar residues" evidence="1">
    <location>
        <begin position="234"/>
        <end position="256"/>
    </location>
</feature>
<dbReference type="HOGENOM" id="CLU_320104_0_0_1"/>
<dbReference type="PROSITE" id="PS50021">
    <property type="entry name" value="CH"/>
    <property type="match status" value="1"/>
</dbReference>
<dbReference type="AlphaFoldDB" id="B3N3P2"/>
<dbReference type="CDD" id="cd00014">
    <property type="entry name" value="CH_SF"/>
    <property type="match status" value="1"/>
</dbReference>
<keyword evidence="4" id="KW-1185">Reference proteome</keyword>
<feature type="region of interest" description="Disordered" evidence="1">
    <location>
        <begin position="216"/>
        <end position="256"/>
    </location>
</feature>
<evidence type="ECO:0000259" key="2">
    <source>
        <dbReference type="PROSITE" id="PS50021"/>
    </source>
</evidence>
<gene>
    <name evidence="3" type="primary">Dere\GG24985</name>
    <name evidence="3" type="synonym">dere_GLEANR_9660</name>
    <name evidence="3" type="synonym">GG24985</name>
    <name evidence="3" type="ORF">Dere_GG24985</name>
</gene>
<dbReference type="Gene3D" id="1.10.418.10">
    <property type="entry name" value="Calponin-like domain"/>
    <property type="match status" value="1"/>
</dbReference>
<dbReference type="OrthoDB" id="2119228at2759"/>
<dbReference type="InterPro" id="IPR036872">
    <property type="entry name" value="CH_dom_sf"/>
</dbReference>
<organism evidence="3 4">
    <name type="scientific">Drosophila erecta</name>
    <name type="common">Fruit fly</name>
    <dbReference type="NCBI Taxonomy" id="7220"/>
    <lineage>
        <taxon>Eukaryota</taxon>
        <taxon>Metazoa</taxon>
        <taxon>Ecdysozoa</taxon>
        <taxon>Arthropoda</taxon>
        <taxon>Hexapoda</taxon>
        <taxon>Insecta</taxon>
        <taxon>Pterygota</taxon>
        <taxon>Neoptera</taxon>
        <taxon>Endopterygota</taxon>
        <taxon>Diptera</taxon>
        <taxon>Brachycera</taxon>
        <taxon>Muscomorpha</taxon>
        <taxon>Ephydroidea</taxon>
        <taxon>Drosophilidae</taxon>
        <taxon>Drosophila</taxon>
        <taxon>Sophophora</taxon>
    </lineage>
</organism>